<dbReference type="EMBL" id="DYUC01000080">
    <property type="protein sequence ID" value="HJG86950.1"/>
    <property type="molecule type" value="Genomic_DNA"/>
</dbReference>
<dbReference type="Gene3D" id="2.60.40.680">
    <property type="match status" value="1"/>
</dbReference>
<protein>
    <submittedName>
        <fullName evidence="6">Phosphodiester glycosidase family protein</fullName>
    </submittedName>
</protein>
<evidence type="ECO:0000256" key="3">
    <source>
        <dbReference type="SAM" id="MobiDB-lite"/>
    </source>
</evidence>
<evidence type="ECO:0000259" key="5">
    <source>
        <dbReference type="PROSITE" id="PS51272"/>
    </source>
</evidence>
<comment type="caution">
    <text evidence="6">The sequence shown here is derived from an EMBL/GenBank/DDBJ whole genome shotgun (WGS) entry which is preliminary data.</text>
</comment>
<dbReference type="PANTHER" id="PTHR22953">
    <property type="entry name" value="ACID PHOSPHATASE RELATED"/>
    <property type="match status" value="1"/>
</dbReference>
<feature type="signal peptide" evidence="4">
    <location>
        <begin position="1"/>
        <end position="32"/>
    </location>
</feature>
<dbReference type="Pfam" id="PF00395">
    <property type="entry name" value="SLH"/>
    <property type="match status" value="2"/>
</dbReference>
<dbReference type="InterPro" id="IPR029052">
    <property type="entry name" value="Metallo-depent_PP-like"/>
</dbReference>
<dbReference type="GO" id="GO:0046872">
    <property type="term" value="F:metal ion binding"/>
    <property type="evidence" value="ECO:0007669"/>
    <property type="project" value="InterPro"/>
</dbReference>
<accession>A0A921MMN2</accession>
<dbReference type="Gene3D" id="3.60.21.10">
    <property type="match status" value="1"/>
</dbReference>
<evidence type="ECO:0000313" key="7">
    <source>
        <dbReference type="Proteomes" id="UP000760668"/>
    </source>
</evidence>
<dbReference type="InterPro" id="IPR008963">
    <property type="entry name" value="Purple_acid_Pase-like_N"/>
</dbReference>
<dbReference type="InterPro" id="IPR001119">
    <property type="entry name" value="SLH_dom"/>
</dbReference>
<dbReference type="InterPro" id="IPR004843">
    <property type="entry name" value="Calcineurin-like_PHP"/>
</dbReference>
<dbReference type="CDD" id="cd08547">
    <property type="entry name" value="Type_II_cohesin"/>
    <property type="match status" value="1"/>
</dbReference>
<name>A0A921MMN2_9FIRM</name>
<dbReference type="InterPro" id="IPR015914">
    <property type="entry name" value="PAPs_N"/>
</dbReference>
<dbReference type="SUPFAM" id="SSF56300">
    <property type="entry name" value="Metallo-dependent phosphatases"/>
    <property type="match status" value="1"/>
</dbReference>
<dbReference type="InterPro" id="IPR039331">
    <property type="entry name" value="PAPs-like"/>
</dbReference>
<dbReference type="Pfam" id="PF09992">
    <property type="entry name" value="NAGPA"/>
    <property type="match status" value="1"/>
</dbReference>
<organism evidence="6 7">
    <name type="scientific">Pseudoflavonifractor capillosus</name>
    <dbReference type="NCBI Taxonomy" id="106588"/>
    <lineage>
        <taxon>Bacteria</taxon>
        <taxon>Bacillati</taxon>
        <taxon>Bacillota</taxon>
        <taxon>Clostridia</taxon>
        <taxon>Eubacteriales</taxon>
        <taxon>Oscillospiraceae</taxon>
        <taxon>Pseudoflavonifractor</taxon>
    </lineage>
</organism>
<dbReference type="RefSeq" id="WP_295369792.1">
    <property type="nucleotide sequence ID" value="NZ_DYUC01000080.1"/>
</dbReference>
<dbReference type="Gene3D" id="2.60.120.430">
    <property type="entry name" value="Galactose-binding lectin"/>
    <property type="match status" value="1"/>
</dbReference>
<keyword evidence="6" id="KW-0326">Glycosidase</keyword>
<keyword evidence="1 4" id="KW-0732">Signal</keyword>
<feature type="region of interest" description="Disordered" evidence="3">
    <location>
        <begin position="1493"/>
        <end position="1520"/>
    </location>
</feature>
<dbReference type="PROSITE" id="PS51272">
    <property type="entry name" value="SLH"/>
    <property type="match status" value="2"/>
</dbReference>
<evidence type="ECO:0000256" key="1">
    <source>
        <dbReference type="ARBA" id="ARBA00022729"/>
    </source>
</evidence>
<sequence length="1898" mass="202387">MRGKEANRWGSRCAAAALAGAMLLGLLPGAQASENTQDTQTPGLGQVSMDWSRDIYNGITLEHIISENENGLQKSYTVTYNPETTQVKPLLSYGPYVMGGDIMSDLVSQAEEDGSKVVFAINGDAYDTSNGVSNGLMIRDGILISTSHNNSAEAVGFTAEGKAIYGHTNLTITATPEDGEAITVNHVNKERKLNTENVYLLTEQFASATNSTQPGVEVVLDVTTPGYEGLVVGGEITATVASVNQVEANVDKNQTPIGENQIVLSTNSAGSRYDDLSALTEGEQVTVSVANNNSDVDWSQATQALGIFHVLMWNGQVNESAYNGDTDIHPRTVMGVKEDGSLVFFQCDGRQAGWAMGISFRNIVDYMKAQGCVSVFNFDGGGSSTITATLPGDEQSTILNRPSDGSERANCNALLFVAQSEPDPDTTLLHIYPDIDEGYGNKVMVLENGKLGVKVGATDGNYHYKALDSALTYAVDGEIGAVSEDGVFTAAAGTHEGTITVSTEDGSASGVLEVQVVDSITKLTADRSILSVAPGATAKMSFTAEYNGTPVVLTSEALTFELSDDSLGSIAPDGTFTAAETQGTGELKISYKDYTLNLPVEIGKLPVPLNDFEEDFEEAGWKWRYFNGADGGLGDRGGDAKMSINYDERYVKSGDGSLRVDYDFATKPLTGTVTCETGPVDELYLEGQPKAIGCWVYGDGNGVWLRIQLAPAAYAGDVYVDWVGWRYVENAIPATASFPYRLVWGVRVLGTANVANGKKGTIYVDGLRAVYDFKNDDTLAPELVPGTEVTPADGAVDVSNEPDISITVRDPQVEGQPYTGINTERTKLWINGKVMDLSAIQQEVAADGSVKITFHPGALTALRPGLNKVKYRVEDNSGNKFFHEWSFTVEGYAVNLEETVPAGEKAAAGSTFHYIVNATDYRNFEEFQFDLSFDPKYVTLVDAAYDSRLTADVNEVDAEAGTVRYTLTGMDKLEKDEENPLVDLTFKVGNSAGGQTGIKVNKASVRQTGEVTGTDLILDGYDREVALKYTLSWSGSTVGRETQLKLVDDQGTPVSGMSFHVTQNGEPVALDGVTGEDGTLSTGLFGTYPAGTEFQVWVEDADGALSNTQKITVYDSLGTADPAKVTVTTGQDPATSVGISWETSLDVESGELVIGKTADLTGEDTRTISAQGKDIETMVSGNVRLYQSWGVRADGLEPDTTYYYKVGSGEHYSAIQSFTTAPADGDMTIAFYGDIQGAYAQFPQAIEALKALYPDVDLNLQAGDVSDDGQSYSDWNAAYEGFGSYLSNGIWAPTIGNHDSSNDAQAFASYFYGPDNGTYDTPRNYWFQMGDIIFYNLDTEATYTYDPGFKTQIAHMKEVFAASDAEYKVVLMHRSAYPMSYDEADVRALHTEFEKMGVCLVLSGHDHIYNRTEMYQGEKAPGTGIPYVVGGCSSGSKYYDADSEGRPWQDVVYDDNNPVFSVLKMKDGVLTFEAYAMEEEGTRMVDSFTVKSRQAESEDSGSTGVVVPSGPDVNEPVTSGSTTAVTVEVKPAVSGGVAKTEISASTMDKAVTSVIEAARKAGTTPVVELALDTGKADSLSVTLPVDELKTLSGEQGSLAITSDAADVTLDAAALAAIGEQAGGKVTLAVSAVDSDDLTEAQKAAAGDGVVYDLSLTSGGKAIAEVKTGKATITLPYALKEGQEADGVVVYCMDDEAGLTACQTSCDAAEGTVTFTASRFGKYVVAYDAALAWTNPYTDVDENDWFYEAVRYTGVNGLMNGTSATTFSPALQVSRAMLMTMLARMDGAETDGGSTWYEKGMAWAMAEGVSDGTNPEGNITREQIAAMLYRTAGSPAVTGSLTEFPDGATVSSWAADAMTWAVSLGLFQGDSAGQLNPSGEATRMEVAVILMRFCQQQNA</sequence>
<gene>
    <name evidence="6" type="ORF">K8V01_08020</name>
</gene>
<dbReference type="GO" id="GO:0003993">
    <property type="term" value="F:acid phosphatase activity"/>
    <property type="evidence" value="ECO:0007669"/>
    <property type="project" value="InterPro"/>
</dbReference>
<reference evidence="6" key="2">
    <citation type="submission" date="2021-09" db="EMBL/GenBank/DDBJ databases">
        <authorList>
            <person name="Gilroy R."/>
        </authorList>
    </citation>
    <scope>NUCLEOTIDE SEQUENCE</scope>
    <source>
        <strain evidence="6">CHK179-5677</strain>
    </source>
</reference>
<feature type="chain" id="PRO_5037780230" evidence="4">
    <location>
        <begin position="33"/>
        <end position="1898"/>
    </location>
</feature>
<dbReference type="SUPFAM" id="SSF49384">
    <property type="entry name" value="Carbohydrate-binding domain"/>
    <property type="match status" value="1"/>
</dbReference>
<evidence type="ECO:0000256" key="4">
    <source>
        <dbReference type="SAM" id="SignalP"/>
    </source>
</evidence>
<dbReference type="Proteomes" id="UP000760668">
    <property type="component" value="Unassembled WGS sequence"/>
</dbReference>
<dbReference type="Pfam" id="PF00149">
    <property type="entry name" value="Metallophos"/>
    <property type="match status" value="1"/>
</dbReference>
<feature type="domain" description="SLH" evidence="5">
    <location>
        <begin position="1732"/>
        <end position="1795"/>
    </location>
</feature>
<dbReference type="GO" id="GO:0030246">
    <property type="term" value="F:carbohydrate binding"/>
    <property type="evidence" value="ECO:0007669"/>
    <property type="project" value="InterPro"/>
</dbReference>
<keyword evidence="6" id="KW-0378">Hydrolase</keyword>
<dbReference type="InterPro" id="IPR018711">
    <property type="entry name" value="NAGPA"/>
</dbReference>
<dbReference type="PANTHER" id="PTHR22953:SF153">
    <property type="entry name" value="PURPLE ACID PHOSPHATASE"/>
    <property type="match status" value="1"/>
</dbReference>
<reference evidence="6" key="1">
    <citation type="journal article" date="2021" name="PeerJ">
        <title>Extensive microbial diversity within the chicken gut microbiome revealed by metagenomics and culture.</title>
        <authorList>
            <person name="Gilroy R."/>
            <person name="Ravi A."/>
            <person name="Getino M."/>
            <person name="Pursley I."/>
            <person name="Horton D.L."/>
            <person name="Alikhan N.F."/>
            <person name="Baker D."/>
            <person name="Gharbi K."/>
            <person name="Hall N."/>
            <person name="Watson M."/>
            <person name="Adriaenssens E.M."/>
            <person name="Foster-Nyarko E."/>
            <person name="Jarju S."/>
            <person name="Secka A."/>
            <person name="Antonio M."/>
            <person name="Oren A."/>
            <person name="Chaudhuri R.R."/>
            <person name="La Ragione R."/>
            <person name="Hildebrand F."/>
            <person name="Pallen M.J."/>
        </authorList>
    </citation>
    <scope>NUCLEOTIDE SEQUENCE</scope>
    <source>
        <strain evidence="6">CHK179-5677</strain>
    </source>
</reference>
<dbReference type="Pfam" id="PF16656">
    <property type="entry name" value="Pur_ac_phosph_N"/>
    <property type="match status" value="1"/>
</dbReference>
<dbReference type="GO" id="GO:0016798">
    <property type="term" value="F:hydrolase activity, acting on glycosyl bonds"/>
    <property type="evidence" value="ECO:0007669"/>
    <property type="project" value="UniProtKB-KW"/>
</dbReference>
<proteinExistence type="predicted"/>
<dbReference type="Gene3D" id="2.60.40.380">
    <property type="entry name" value="Purple acid phosphatase-like, N-terminal"/>
    <property type="match status" value="1"/>
</dbReference>
<keyword evidence="2" id="KW-0677">Repeat</keyword>
<dbReference type="SUPFAM" id="SSF49363">
    <property type="entry name" value="Purple acid phosphatase, N-terminal domain"/>
    <property type="match status" value="1"/>
</dbReference>
<evidence type="ECO:0000313" key="6">
    <source>
        <dbReference type="EMBL" id="HJG86950.1"/>
    </source>
</evidence>
<evidence type="ECO:0000256" key="2">
    <source>
        <dbReference type="ARBA" id="ARBA00022737"/>
    </source>
</evidence>
<dbReference type="InterPro" id="IPR008965">
    <property type="entry name" value="CBM2/CBM3_carb-bd_dom_sf"/>
</dbReference>
<feature type="domain" description="SLH" evidence="5">
    <location>
        <begin position="1840"/>
        <end position="1898"/>
    </location>
</feature>